<dbReference type="Proteomes" id="UP000887540">
    <property type="component" value="Unplaced"/>
</dbReference>
<organism evidence="2 3">
    <name type="scientific">Acrobeloides nanus</name>
    <dbReference type="NCBI Taxonomy" id="290746"/>
    <lineage>
        <taxon>Eukaryota</taxon>
        <taxon>Metazoa</taxon>
        <taxon>Ecdysozoa</taxon>
        <taxon>Nematoda</taxon>
        <taxon>Chromadorea</taxon>
        <taxon>Rhabditida</taxon>
        <taxon>Tylenchina</taxon>
        <taxon>Cephalobomorpha</taxon>
        <taxon>Cephaloboidea</taxon>
        <taxon>Cephalobidae</taxon>
        <taxon>Acrobeloides</taxon>
    </lineage>
</organism>
<evidence type="ECO:0000313" key="3">
    <source>
        <dbReference type="WBParaSite" id="ACRNAN_scaffold1234.g29802.t1"/>
    </source>
</evidence>
<proteinExistence type="predicted"/>
<name>A0A914CNS3_9BILA</name>
<keyword evidence="1" id="KW-1133">Transmembrane helix</keyword>
<evidence type="ECO:0000313" key="2">
    <source>
        <dbReference type="Proteomes" id="UP000887540"/>
    </source>
</evidence>
<accession>A0A914CNS3</accession>
<dbReference type="AlphaFoldDB" id="A0A914CNS3"/>
<dbReference type="WBParaSite" id="ACRNAN_scaffold1234.g29802.t1">
    <property type="protein sequence ID" value="ACRNAN_scaffold1234.g29802.t1"/>
    <property type="gene ID" value="ACRNAN_scaffold1234.g29802"/>
</dbReference>
<keyword evidence="1" id="KW-0472">Membrane</keyword>
<keyword evidence="1" id="KW-0812">Transmembrane</keyword>
<evidence type="ECO:0000256" key="1">
    <source>
        <dbReference type="SAM" id="Phobius"/>
    </source>
</evidence>
<reference evidence="3" key="1">
    <citation type="submission" date="2022-11" db="UniProtKB">
        <authorList>
            <consortium name="WormBaseParasite"/>
        </authorList>
    </citation>
    <scope>IDENTIFICATION</scope>
</reference>
<feature type="transmembrane region" description="Helical" evidence="1">
    <location>
        <begin position="102"/>
        <end position="120"/>
    </location>
</feature>
<protein>
    <submittedName>
        <fullName evidence="3">Uncharacterized protein</fullName>
    </submittedName>
</protein>
<sequence length="211" mass="24593">MANQREHYTFYIFNKPFYLFYYIPTPTHKGLPLTTIGGPKYRADALDRILLRDRTVRRAKFHAILGIPGKEIPYFENYVPRDVATLDDILFSLNRIPNTMKLLKISLFVLCVVTYVYGQYGYGGYGGRWGRDVHEMETRAKRQYGYGGYGGRWGRDVEGIESRQKRQYGYGGYGGRWGRDVQEVETRAKRQYGYGGYGGRWGRDVHEVEHQ</sequence>
<keyword evidence="2" id="KW-1185">Reference proteome</keyword>